<evidence type="ECO:0000313" key="3">
    <source>
        <dbReference type="Proteomes" id="UP000201838"/>
    </source>
</evidence>
<dbReference type="EMBL" id="FXXQ01000001">
    <property type="protein sequence ID" value="SMX22436.1"/>
    <property type="molecule type" value="Genomic_DNA"/>
</dbReference>
<reference evidence="2 3" key="1">
    <citation type="submission" date="2017-05" db="EMBL/GenBank/DDBJ databases">
        <authorList>
            <person name="Song R."/>
            <person name="Chenine A.L."/>
            <person name="Ruprecht R.M."/>
        </authorList>
    </citation>
    <scope>NUCLEOTIDE SEQUENCE [LARGE SCALE GENOMIC DNA]</scope>
    <source>
        <strain evidence="2 3">CECT 8489</strain>
    </source>
</reference>
<organism evidence="2 3">
    <name type="scientific">Boseongicola aestuarii</name>
    <dbReference type="NCBI Taxonomy" id="1470561"/>
    <lineage>
        <taxon>Bacteria</taxon>
        <taxon>Pseudomonadati</taxon>
        <taxon>Pseudomonadota</taxon>
        <taxon>Alphaproteobacteria</taxon>
        <taxon>Rhodobacterales</taxon>
        <taxon>Paracoccaceae</taxon>
        <taxon>Boseongicola</taxon>
    </lineage>
</organism>
<feature type="domain" description="PIN" evidence="1">
    <location>
        <begin position="2"/>
        <end position="106"/>
    </location>
</feature>
<keyword evidence="3" id="KW-1185">Reference proteome</keyword>
<dbReference type="RefSeq" id="WP_093972386.1">
    <property type="nucleotide sequence ID" value="NZ_FXXQ01000001.1"/>
</dbReference>
<dbReference type="AlphaFoldDB" id="A0A238IVN7"/>
<gene>
    <name evidence="2" type="ORF">BOA8489_00532</name>
</gene>
<proteinExistence type="predicted"/>
<protein>
    <recommendedName>
        <fullName evidence="1">PIN domain-containing protein</fullName>
    </recommendedName>
</protein>
<evidence type="ECO:0000259" key="1">
    <source>
        <dbReference type="Pfam" id="PF13470"/>
    </source>
</evidence>
<dbReference type="NCBIfam" id="NF046100">
    <property type="entry name" value="RSP_2648_fam_PIN"/>
    <property type="match status" value="1"/>
</dbReference>
<dbReference type="Pfam" id="PF13470">
    <property type="entry name" value="PIN_3"/>
    <property type="match status" value="1"/>
</dbReference>
<sequence length="179" mass="19853">MRVLIDACVLYPTVLREIVLGAAARGLFAPLWSPRVLEEWRRAAQKRGETGIAELEIEAVKALFPEAMVYASPDTQARLSLPDSDDVHVLAAAIDGEADEILTLNLKDFPARTLARDSILLRAPDTFLLEFFHNDANALRAVLDEVMRKANRHGIDTTNPRALLKRARLPRLGKAVYAS</sequence>
<accession>A0A238IVN7</accession>
<dbReference type="OrthoDB" id="211933at2"/>
<evidence type="ECO:0000313" key="2">
    <source>
        <dbReference type="EMBL" id="SMX22436.1"/>
    </source>
</evidence>
<dbReference type="InterPro" id="IPR002716">
    <property type="entry name" value="PIN_dom"/>
</dbReference>
<dbReference type="Proteomes" id="UP000201838">
    <property type="component" value="Unassembled WGS sequence"/>
</dbReference>
<name>A0A238IVN7_9RHOB</name>